<dbReference type="CDD" id="cd02440">
    <property type="entry name" value="AdoMet_MTases"/>
    <property type="match status" value="1"/>
</dbReference>
<dbReference type="InterPro" id="IPR050078">
    <property type="entry name" value="Ribosomal_L11_MeTrfase_PrmA"/>
</dbReference>
<keyword evidence="4 6" id="KW-0808">Transferase</keyword>
<proteinExistence type="inferred from homology"/>
<evidence type="ECO:0000256" key="4">
    <source>
        <dbReference type="ARBA" id="ARBA00022679"/>
    </source>
</evidence>
<evidence type="ECO:0000313" key="7">
    <source>
        <dbReference type="EMBL" id="ATX78755.1"/>
    </source>
</evidence>
<dbReference type="GO" id="GO:0005840">
    <property type="term" value="C:ribosome"/>
    <property type="evidence" value="ECO:0007669"/>
    <property type="project" value="UniProtKB-KW"/>
</dbReference>
<gene>
    <name evidence="6" type="primary">prmA</name>
    <name evidence="7" type="ORF">Ga0123461_0303</name>
</gene>
<dbReference type="GO" id="GO:0016279">
    <property type="term" value="F:protein-lysine N-methyltransferase activity"/>
    <property type="evidence" value="ECO:0007669"/>
    <property type="project" value="TreeGrafter"/>
</dbReference>
<comment type="similarity">
    <text evidence="1 6">Belongs to the methyltransferase superfamily. PrmA family.</text>
</comment>
<evidence type="ECO:0000256" key="3">
    <source>
        <dbReference type="ARBA" id="ARBA00022603"/>
    </source>
</evidence>
<keyword evidence="8" id="KW-1185">Reference proteome</keyword>
<dbReference type="PANTHER" id="PTHR43648">
    <property type="entry name" value="ELECTRON TRANSFER FLAVOPROTEIN BETA SUBUNIT LYSINE METHYLTRANSFERASE"/>
    <property type="match status" value="1"/>
</dbReference>
<dbReference type="RefSeq" id="WP_100276728.1">
    <property type="nucleotide sequence ID" value="NZ_CP018799.1"/>
</dbReference>
<dbReference type="OrthoDB" id="5289279at2"/>
<keyword evidence="5 6" id="KW-0949">S-adenosyl-L-methionine</keyword>
<dbReference type="HAMAP" id="MF_00735">
    <property type="entry name" value="Methyltr_PrmA"/>
    <property type="match status" value="1"/>
</dbReference>
<keyword evidence="7" id="KW-0687">Ribonucleoprotein</keyword>
<keyword evidence="7" id="KW-0689">Ribosomal protein</keyword>
<comment type="subcellular location">
    <subcellularLocation>
        <location evidence="6">Cytoplasm</location>
    </subcellularLocation>
</comment>
<feature type="binding site" evidence="6">
    <location>
        <position position="160"/>
    </location>
    <ligand>
        <name>S-adenosyl-L-methionine</name>
        <dbReference type="ChEBI" id="CHEBI:59789"/>
    </ligand>
</feature>
<evidence type="ECO:0000256" key="2">
    <source>
        <dbReference type="ARBA" id="ARBA00022490"/>
    </source>
</evidence>
<evidence type="ECO:0000313" key="8">
    <source>
        <dbReference type="Proteomes" id="UP000231701"/>
    </source>
</evidence>
<dbReference type="EC" id="2.1.1.-" evidence="6"/>
<keyword evidence="2 6" id="KW-0963">Cytoplasm</keyword>
<dbReference type="AlphaFoldDB" id="A0A2K8KVB9"/>
<organism evidence="7 8">
    <name type="scientific">Mariprofundus aestuarium</name>
    <dbReference type="NCBI Taxonomy" id="1921086"/>
    <lineage>
        <taxon>Bacteria</taxon>
        <taxon>Pseudomonadati</taxon>
        <taxon>Pseudomonadota</taxon>
        <taxon>Candidatius Mariprofundia</taxon>
        <taxon>Mariprofundales</taxon>
        <taxon>Mariprofundaceae</taxon>
        <taxon>Mariprofundus</taxon>
    </lineage>
</organism>
<evidence type="ECO:0000256" key="6">
    <source>
        <dbReference type="HAMAP-Rule" id="MF_00735"/>
    </source>
</evidence>
<name>A0A2K8KVB9_MARES</name>
<dbReference type="SUPFAM" id="SSF53335">
    <property type="entry name" value="S-adenosyl-L-methionine-dependent methyltransferases"/>
    <property type="match status" value="1"/>
</dbReference>
<dbReference type="KEGG" id="maes:Ga0123461_0303"/>
<dbReference type="EMBL" id="CP018799">
    <property type="protein sequence ID" value="ATX78755.1"/>
    <property type="molecule type" value="Genomic_DNA"/>
</dbReference>
<dbReference type="Gene3D" id="3.40.50.150">
    <property type="entry name" value="Vaccinia Virus protein VP39"/>
    <property type="match status" value="1"/>
</dbReference>
<dbReference type="GO" id="GO:0005737">
    <property type="term" value="C:cytoplasm"/>
    <property type="evidence" value="ECO:0007669"/>
    <property type="project" value="UniProtKB-SubCell"/>
</dbReference>
<comment type="function">
    <text evidence="6">Methylates ribosomal protein L11.</text>
</comment>
<sequence length="285" mass="30702">MQASKCLELKIPAITVSEEEFELLAASLGALGLAEETDADSGITDRIAWFAIEENEAEIRTTVTEAVRRHGISGELISLNTLEQQNWETAWQKDWQSMDIGKNLRVRPSFCDAPDDGRVDIVLDPGMAFGTGTHPTTQLCLEAVERICSATPPATLLDMGAGSGILAIAALKLGAGSALAIDMEEESVEACETNAAINHVTLKALLDDTPPKERFDLVVANILAGPLVWMAKELAPCVGGHLILSGLLTTQVDDVAESYIKEGLFEIRRDSQNEWASVEFAAQKP</sequence>
<dbReference type="Pfam" id="PF06325">
    <property type="entry name" value="PrmA"/>
    <property type="match status" value="1"/>
</dbReference>
<dbReference type="InterPro" id="IPR004498">
    <property type="entry name" value="Ribosomal_PrmA_MeTrfase"/>
</dbReference>
<keyword evidence="3 6" id="KW-0489">Methyltransferase</keyword>
<feature type="binding site" evidence="6">
    <location>
        <position position="182"/>
    </location>
    <ligand>
        <name>S-adenosyl-L-methionine</name>
        <dbReference type="ChEBI" id="CHEBI:59789"/>
    </ligand>
</feature>
<evidence type="ECO:0000256" key="5">
    <source>
        <dbReference type="ARBA" id="ARBA00022691"/>
    </source>
</evidence>
<evidence type="ECO:0000256" key="1">
    <source>
        <dbReference type="ARBA" id="ARBA00009741"/>
    </source>
</evidence>
<feature type="binding site" evidence="6">
    <location>
        <position position="137"/>
    </location>
    <ligand>
        <name>S-adenosyl-L-methionine</name>
        <dbReference type="ChEBI" id="CHEBI:59789"/>
    </ligand>
</feature>
<accession>A0A2K8KVB9</accession>
<dbReference type="Proteomes" id="UP000231701">
    <property type="component" value="Chromosome"/>
</dbReference>
<protein>
    <recommendedName>
        <fullName evidence="6">Ribosomal protein L11 methyltransferase</fullName>
        <shortName evidence="6">L11 Mtase</shortName>
        <ecNumber evidence="6">2.1.1.-</ecNumber>
    </recommendedName>
</protein>
<feature type="binding site" evidence="6">
    <location>
        <position position="221"/>
    </location>
    <ligand>
        <name>S-adenosyl-L-methionine</name>
        <dbReference type="ChEBI" id="CHEBI:59789"/>
    </ligand>
</feature>
<comment type="catalytic activity">
    <reaction evidence="6">
        <text>L-lysyl-[protein] + 3 S-adenosyl-L-methionine = N(6),N(6),N(6)-trimethyl-L-lysyl-[protein] + 3 S-adenosyl-L-homocysteine + 3 H(+)</text>
        <dbReference type="Rhea" id="RHEA:54192"/>
        <dbReference type="Rhea" id="RHEA-COMP:9752"/>
        <dbReference type="Rhea" id="RHEA-COMP:13826"/>
        <dbReference type="ChEBI" id="CHEBI:15378"/>
        <dbReference type="ChEBI" id="CHEBI:29969"/>
        <dbReference type="ChEBI" id="CHEBI:57856"/>
        <dbReference type="ChEBI" id="CHEBI:59789"/>
        <dbReference type="ChEBI" id="CHEBI:61961"/>
    </reaction>
</comment>
<dbReference type="PIRSF" id="PIRSF000401">
    <property type="entry name" value="RPL11_MTase"/>
    <property type="match status" value="1"/>
</dbReference>
<dbReference type="PANTHER" id="PTHR43648:SF1">
    <property type="entry name" value="ELECTRON TRANSFER FLAVOPROTEIN BETA SUBUNIT LYSINE METHYLTRANSFERASE"/>
    <property type="match status" value="1"/>
</dbReference>
<reference evidence="7 8" key="1">
    <citation type="submission" date="2016-12" db="EMBL/GenBank/DDBJ databases">
        <title>Isolation and genomic insights into novel planktonic Zetaproteobacteria from stratified waters of the Chesapeake Bay.</title>
        <authorList>
            <person name="McAllister S.M."/>
            <person name="Kato S."/>
            <person name="Chan C.S."/>
            <person name="Chiu B.K."/>
            <person name="Field E.K."/>
        </authorList>
    </citation>
    <scope>NUCLEOTIDE SEQUENCE [LARGE SCALE GENOMIC DNA]</scope>
    <source>
        <strain evidence="7 8">CP-5</strain>
    </source>
</reference>
<dbReference type="InterPro" id="IPR029063">
    <property type="entry name" value="SAM-dependent_MTases_sf"/>
</dbReference>
<dbReference type="GO" id="GO:0032259">
    <property type="term" value="P:methylation"/>
    <property type="evidence" value="ECO:0007669"/>
    <property type="project" value="UniProtKB-KW"/>
</dbReference>